<name>A0ABS5TLW3_9ACTN</name>
<reference evidence="13 14" key="1">
    <citation type="submission" date="2021-05" db="EMBL/GenBank/DDBJ databases">
        <title>Kineosporia and Streptomyces sp. nov. two new marine actinobacteria isolated from Coral.</title>
        <authorList>
            <person name="Buangrab K."/>
            <person name="Sutthacheep M."/>
            <person name="Yeemin T."/>
            <person name="Harunari E."/>
            <person name="Igarashi Y."/>
            <person name="Kanchanasin P."/>
            <person name="Tanasupawat S."/>
            <person name="Phongsopitanun W."/>
        </authorList>
    </citation>
    <scope>NUCLEOTIDE SEQUENCE [LARGE SCALE GENOMIC DNA]</scope>
    <source>
        <strain evidence="13 14">J2-2</strain>
    </source>
</reference>
<dbReference type="InterPro" id="IPR005876">
    <property type="entry name" value="Co_trans_ATP-bd"/>
</dbReference>
<feature type="compositionally biased region" description="Basic and acidic residues" evidence="11">
    <location>
        <begin position="279"/>
        <end position="289"/>
    </location>
</feature>
<evidence type="ECO:0000256" key="7">
    <source>
        <dbReference type="ARBA" id="ARBA00022967"/>
    </source>
</evidence>
<dbReference type="InterPro" id="IPR003439">
    <property type="entry name" value="ABC_transporter-like_ATP-bd"/>
</dbReference>
<proteinExistence type="inferred from homology"/>
<dbReference type="SUPFAM" id="SSF52540">
    <property type="entry name" value="P-loop containing nucleoside triphosphate hydrolases"/>
    <property type="match status" value="1"/>
</dbReference>
<evidence type="ECO:0000313" key="13">
    <source>
        <dbReference type="EMBL" id="MBT0772000.1"/>
    </source>
</evidence>
<dbReference type="PROSITE" id="PS00211">
    <property type="entry name" value="ABC_TRANSPORTER_1"/>
    <property type="match status" value="1"/>
</dbReference>
<dbReference type="InterPro" id="IPR003593">
    <property type="entry name" value="AAA+_ATPase"/>
</dbReference>
<feature type="domain" description="ABC transporter" evidence="12">
    <location>
        <begin position="2"/>
        <end position="237"/>
    </location>
</feature>
<feature type="region of interest" description="Disordered" evidence="11">
    <location>
        <begin position="266"/>
        <end position="289"/>
    </location>
</feature>
<dbReference type="RefSeq" id="WP_214158359.1">
    <property type="nucleotide sequence ID" value="NZ_JAHBAY010000010.1"/>
</dbReference>
<comment type="subcellular location">
    <subcellularLocation>
        <location evidence="1 10">Cell membrane</location>
        <topology evidence="1 10">Peripheral membrane protein</topology>
    </subcellularLocation>
</comment>
<evidence type="ECO:0000259" key="12">
    <source>
        <dbReference type="PROSITE" id="PS50893"/>
    </source>
</evidence>
<evidence type="ECO:0000256" key="1">
    <source>
        <dbReference type="ARBA" id="ARBA00004202"/>
    </source>
</evidence>
<evidence type="ECO:0000313" key="14">
    <source>
        <dbReference type="Proteomes" id="UP001197247"/>
    </source>
</evidence>
<keyword evidence="5 10" id="KW-0547">Nucleotide-binding</keyword>
<dbReference type="EMBL" id="JAHBAY010000010">
    <property type="protein sequence ID" value="MBT0772000.1"/>
    <property type="molecule type" value="Genomic_DNA"/>
</dbReference>
<dbReference type="Pfam" id="PF00005">
    <property type="entry name" value="ABC_tran"/>
    <property type="match status" value="1"/>
</dbReference>
<evidence type="ECO:0000256" key="10">
    <source>
        <dbReference type="RuleBase" id="RU364103"/>
    </source>
</evidence>
<organism evidence="13 14">
    <name type="scientific">Kineosporia corallincola</name>
    <dbReference type="NCBI Taxonomy" id="2835133"/>
    <lineage>
        <taxon>Bacteria</taxon>
        <taxon>Bacillati</taxon>
        <taxon>Actinomycetota</taxon>
        <taxon>Actinomycetes</taxon>
        <taxon>Kineosporiales</taxon>
        <taxon>Kineosporiaceae</taxon>
        <taxon>Kineosporia</taxon>
    </lineage>
</organism>
<keyword evidence="7" id="KW-1278">Translocase</keyword>
<dbReference type="InterPro" id="IPR027417">
    <property type="entry name" value="P-loop_NTPase"/>
</dbReference>
<dbReference type="CDD" id="cd03225">
    <property type="entry name" value="ABC_cobalt_CbiO_domain1"/>
    <property type="match status" value="1"/>
</dbReference>
<evidence type="ECO:0000256" key="4">
    <source>
        <dbReference type="ARBA" id="ARBA00022475"/>
    </source>
</evidence>
<dbReference type="InterPro" id="IPR050095">
    <property type="entry name" value="ECF_ABC_transporter_ATP-bd"/>
</dbReference>
<evidence type="ECO:0000256" key="3">
    <source>
        <dbReference type="ARBA" id="ARBA00022448"/>
    </source>
</evidence>
<evidence type="ECO:0000256" key="5">
    <source>
        <dbReference type="ARBA" id="ARBA00022741"/>
    </source>
</evidence>
<dbReference type="PANTHER" id="PTHR43553:SF24">
    <property type="entry name" value="ENERGY-COUPLING FACTOR TRANSPORTER ATP-BINDING PROTEIN ECFA1"/>
    <property type="match status" value="1"/>
</dbReference>
<evidence type="ECO:0000256" key="8">
    <source>
        <dbReference type="ARBA" id="ARBA00023136"/>
    </source>
</evidence>
<dbReference type="InterPro" id="IPR017871">
    <property type="entry name" value="ABC_transporter-like_CS"/>
</dbReference>
<accession>A0ABS5TLW3</accession>
<comment type="function">
    <text evidence="10">Part of an ABC transporter complex. Responsible for energy coupling to the transport system.</text>
</comment>
<keyword evidence="4 10" id="KW-1003">Cell membrane</keyword>
<keyword evidence="6 10" id="KW-0067">ATP-binding</keyword>
<dbReference type="GO" id="GO:0005524">
    <property type="term" value="F:ATP binding"/>
    <property type="evidence" value="ECO:0007669"/>
    <property type="project" value="UniProtKB-KW"/>
</dbReference>
<evidence type="ECO:0000256" key="9">
    <source>
        <dbReference type="ARBA" id="ARBA00025157"/>
    </source>
</evidence>
<dbReference type="SMART" id="SM00382">
    <property type="entry name" value="AAA"/>
    <property type="match status" value="1"/>
</dbReference>
<comment type="similarity">
    <text evidence="2 10">Belongs to the ABC transporter superfamily.</text>
</comment>
<keyword evidence="8 10" id="KW-0472">Membrane</keyword>
<dbReference type="PROSITE" id="PS50893">
    <property type="entry name" value="ABC_TRANSPORTER_2"/>
    <property type="match status" value="1"/>
</dbReference>
<dbReference type="InterPro" id="IPR015856">
    <property type="entry name" value="ABC_transpr_CbiO/EcfA_su"/>
</dbReference>
<sequence length="289" mass="30241">MIEVKGLEYAYPAGPPVLAGVDLRVPEAGRLAVLGANGSGKSTLLRCLSGALRPTAGRICVGDDELRHTRSGLRAHRHLVQLITQDPDDQLFSASVREDVSFGPVNQGLTDDEVRARCDEALDLLAATHLAARPTHQLSFGERKRVAIAGAVAMRPRVLVLDEPTAGLDPAAGDEAAAALARLHARGTTLVMATHDVDLALAWADEVLVLVGGTARQGPPQELLNSTDLLTAARLRRPWVLSVAARLRGRGVLGAGTVVRDEAGLLAALDDPGPGPGPGRRDDSEAPGP</sequence>
<dbReference type="NCBIfam" id="TIGR01166">
    <property type="entry name" value="cbiO"/>
    <property type="match status" value="1"/>
</dbReference>
<evidence type="ECO:0000256" key="2">
    <source>
        <dbReference type="ARBA" id="ARBA00005417"/>
    </source>
</evidence>
<keyword evidence="3 10" id="KW-0813">Transport</keyword>
<evidence type="ECO:0000256" key="11">
    <source>
        <dbReference type="SAM" id="MobiDB-lite"/>
    </source>
</evidence>
<dbReference type="PANTHER" id="PTHR43553">
    <property type="entry name" value="HEAVY METAL TRANSPORTER"/>
    <property type="match status" value="1"/>
</dbReference>
<dbReference type="Gene3D" id="3.40.50.300">
    <property type="entry name" value="P-loop containing nucleotide triphosphate hydrolases"/>
    <property type="match status" value="1"/>
</dbReference>
<comment type="function">
    <text evidence="9">Probably part of an ABC transporter complex. Responsible for energy coupling to the transport system.</text>
</comment>
<comment type="caution">
    <text evidence="13">The sequence shown here is derived from an EMBL/GenBank/DDBJ whole genome shotgun (WGS) entry which is preliminary data.</text>
</comment>
<evidence type="ECO:0000256" key="6">
    <source>
        <dbReference type="ARBA" id="ARBA00022840"/>
    </source>
</evidence>
<keyword evidence="14" id="KW-1185">Reference proteome</keyword>
<protein>
    <recommendedName>
        <fullName evidence="10">ABC transporter ATP-binding protein</fullName>
    </recommendedName>
</protein>
<gene>
    <name evidence="13" type="ORF">KIH74_23865</name>
</gene>
<dbReference type="Proteomes" id="UP001197247">
    <property type="component" value="Unassembled WGS sequence"/>
</dbReference>